<dbReference type="PIRSF" id="PIRSF003113">
    <property type="entry name" value="BolA"/>
    <property type="match status" value="1"/>
</dbReference>
<dbReference type="PATRIC" id="fig|104102.7.peg.2877"/>
<dbReference type="AlphaFoldDB" id="A0A094YIY4"/>
<dbReference type="SUPFAM" id="SSF82657">
    <property type="entry name" value="BolA-like"/>
    <property type="match status" value="1"/>
</dbReference>
<dbReference type="GeneID" id="89476839"/>
<sequence length="112" mass="12111">MASRRNSASTSEASGARACRVREALTAAFAPQKLEILDESSRHAHHVAITRGPEAGATETHFRVLLVSRLFEGVSRVNRSRMVHDALGYEFGSGLHALALTLRTPEEDAALS</sequence>
<accession>A0A094YIY4</accession>
<dbReference type="Pfam" id="PF01722">
    <property type="entry name" value="BolA"/>
    <property type="match status" value="1"/>
</dbReference>
<evidence type="ECO:0000313" key="3">
    <source>
        <dbReference type="Proteomes" id="UP000029448"/>
    </source>
</evidence>
<dbReference type="InterPro" id="IPR036065">
    <property type="entry name" value="BolA-like_sf"/>
</dbReference>
<evidence type="ECO:0000313" key="2">
    <source>
        <dbReference type="EMBL" id="KGB21277.1"/>
    </source>
</evidence>
<comment type="similarity">
    <text evidence="1">Belongs to the BolA/IbaG family.</text>
</comment>
<dbReference type="Proteomes" id="UP000029448">
    <property type="component" value="Unassembled WGS sequence"/>
</dbReference>
<name>A0A094YIY4_9PROT</name>
<dbReference type="STRING" id="104102.AtDm6_2913"/>
<dbReference type="RefSeq" id="WP_035381762.1">
    <property type="nucleotide sequence ID" value="NZ_JACAOJ010000011.1"/>
</dbReference>
<keyword evidence="3" id="KW-1185">Reference proteome</keyword>
<keyword evidence="2" id="KW-0132">Cell division</keyword>
<dbReference type="PANTHER" id="PTHR46230">
    <property type="match status" value="1"/>
</dbReference>
<reference evidence="2 3" key="1">
    <citation type="submission" date="2014-06" db="EMBL/GenBank/DDBJ databases">
        <title>Functional and comparative genomic analyses of the Drosophila gut microbiota identify candidate symbiosis factors.</title>
        <authorList>
            <person name="Newell P.D."/>
            <person name="Chaston J.M."/>
            <person name="Douglas A.E."/>
        </authorList>
    </citation>
    <scope>NUCLEOTIDE SEQUENCE [LARGE SCALE GENOMIC DNA]</scope>
    <source>
        <strain evidence="2 3">DmCS_006</strain>
    </source>
</reference>
<keyword evidence="2" id="KW-0131">Cell cycle</keyword>
<organism evidence="2 3">
    <name type="scientific">Acetobacter tropicalis</name>
    <dbReference type="NCBI Taxonomy" id="104102"/>
    <lineage>
        <taxon>Bacteria</taxon>
        <taxon>Pseudomonadati</taxon>
        <taxon>Pseudomonadota</taxon>
        <taxon>Alphaproteobacteria</taxon>
        <taxon>Acetobacterales</taxon>
        <taxon>Acetobacteraceae</taxon>
        <taxon>Acetobacter</taxon>
    </lineage>
</organism>
<dbReference type="InterPro" id="IPR002634">
    <property type="entry name" value="BolA"/>
</dbReference>
<comment type="caution">
    <text evidence="2">The sequence shown here is derived from an EMBL/GenBank/DDBJ whole genome shotgun (WGS) entry which is preliminary data.</text>
</comment>
<protein>
    <submittedName>
        <fullName evidence="2">Cell division protein BolA</fullName>
    </submittedName>
</protein>
<dbReference type="PANTHER" id="PTHR46230:SF7">
    <property type="entry name" value="BOLA-LIKE PROTEIN 1"/>
    <property type="match status" value="1"/>
</dbReference>
<dbReference type="GO" id="GO:0051301">
    <property type="term" value="P:cell division"/>
    <property type="evidence" value="ECO:0007669"/>
    <property type="project" value="UniProtKB-KW"/>
</dbReference>
<dbReference type="Gene3D" id="3.30.300.90">
    <property type="entry name" value="BolA-like"/>
    <property type="match status" value="1"/>
</dbReference>
<evidence type="ECO:0000256" key="1">
    <source>
        <dbReference type="RuleBase" id="RU003860"/>
    </source>
</evidence>
<dbReference type="GO" id="GO:0044572">
    <property type="term" value="P:[4Fe-4S] cluster assembly"/>
    <property type="evidence" value="ECO:0007669"/>
    <property type="project" value="TreeGrafter"/>
</dbReference>
<proteinExistence type="inferred from homology"/>
<gene>
    <name evidence="2" type="ORF">AtDm6_2913</name>
</gene>
<dbReference type="EMBL" id="JOKM01000102">
    <property type="protein sequence ID" value="KGB21277.1"/>
    <property type="molecule type" value="Genomic_DNA"/>
</dbReference>